<comment type="catalytic activity">
    <reaction evidence="12">
        <text>GTP + AH2 + S-adenosyl-L-methionine = (8S)-3',8-cyclo-7,8-dihydroguanosine 5'-triphosphate + 5'-deoxyadenosine + L-methionine + A + H(+)</text>
        <dbReference type="Rhea" id="RHEA:49576"/>
        <dbReference type="ChEBI" id="CHEBI:13193"/>
        <dbReference type="ChEBI" id="CHEBI:15378"/>
        <dbReference type="ChEBI" id="CHEBI:17319"/>
        <dbReference type="ChEBI" id="CHEBI:17499"/>
        <dbReference type="ChEBI" id="CHEBI:37565"/>
        <dbReference type="ChEBI" id="CHEBI:57844"/>
        <dbReference type="ChEBI" id="CHEBI:59789"/>
        <dbReference type="ChEBI" id="CHEBI:131766"/>
        <dbReference type="EC" id="4.1.99.22"/>
    </reaction>
</comment>
<organism evidence="14 15">
    <name type="scientific">Dokdonia ponticola</name>
    <dbReference type="NCBI Taxonomy" id="2041041"/>
    <lineage>
        <taxon>Bacteria</taxon>
        <taxon>Pseudomonadati</taxon>
        <taxon>Bacteroidota</taxon>
        <taxon>Flavobacteriia</taxon>
        <taxon>Flavobacteriales</taxon>
        <taxon>Flavobacteriaceae</taxon>
        <taxon>Dokdonia</taxon>
    </lineage>
</organism>
<dbReference type="Pfam" id="PF04055">
    <property type="entry name" value="Radical_SAM"/>
    <property type="match status" value="1"/>
</dbReference>
<accession>A0ABV9I4X8</accession>
<gene>
    <name evidence="14" type="primary">moaA</name>
    <name evidence="14" type="ORF">ACFO3O_20680</name>
</gene>
<keyword evidence="5" id="KW-0479">Metal-binding</keyword>
<dbReference type="InterPro" id="IPR006638">
    <property type="entry name" value="Elp3/MiaA/NifB-like_rSAM"/>
</dbReference>
<dbReference type="InterPro" id="IPR010505">
    <property type="entry name" value="MoaA_twitch"/>
</dbReference>
<evidence type="ECO:0000256" key="7">
    <source>
        <dbReference type="ARBA" id="ARBA00023004"/>
    </source>
</evidence>
<dbReference type="EC" id="4.1.99.22" evidence="2"/>
<keyword evidence="3" id="KW-0004">4Fe-4S</keyword>
<dbReference type="SFLD" id="SFLDG01067">
    <property type="entry name" value="SPASM/twitch_domain_containing"/>
    <property type="match status" value="1"/>
</dbReference>
<reference evidence="15" key="1">
    <citation type="journal article" date="2019" name="Int. J. Syst. Evol. Microbiol.">
        <title>The Global Catalogue of Microorganisms (GCM) 10K type strain sequencing project: providing services to taxonomists for standard genome sequencing and annotation.</title>
        <authorList>
            <consortium name="The Broad Institute Genomics Platform"/>
            <consortium name="The Broad Institute Genome Sequencing Center for Infectious Disease"/>
            <person name="Wu L."/>
            <person name="Ma J."/>
        </authorList>
    </citation>
    <scope>NUCLEOTIDE SEQUENCE [LARGE SCALE GENOMIC DNA]</scope>
    <source>
        <strain evidence="15">YJ-61-S</strain>
    </source>
</reference>
<dbReference type="InterPro" id="IPR050105">
    <property type="entry name" value="MoCo_biosynth_MoaA/MoaC"/>
</dbReference>
<evidence type="ECO:0000256" key="5">
    <source>
        <dbReference type="ARBA" id="ARBA00022723"/>
    </source>
</evidence>
<dbReference type="GO" id="GO:0061798">
    <property type="term" value="F:GTP 3',8'-cyclase activity"/>
    <property type="evidence" value="ECO:0007669"/>
    <property type="project" value="UniProtKB-EC"/>
</dbReference>
<dbReference type="CDD" id="cd21117">
    <property type="entry name" value="Twitch_MoaA"/>
    <property type="match status" value="1"/>
</dbReference>
<evidence type="ECO:0000256" key="2">
    <source>
        <dbReference type="ARBA" id="ARBA00012167"/>
    </source>
</evidence>
<dbReference type="PROSITE" id="PS51918">
    <property type="entry name" value="RADICAL_SAM"/>
    <property type="match status" value="1"/>
</dbReference>
<dbReference type="SFLD" id="SFLDG01383">
    <property type="entry name" value="cyclic_pyranopterin_phosphate"/>
    <property type="match status" value="1"/>
</dbReference>
<protein>
    <recommendedName>
        <fullName evidence="2">GTP 3',8-cyclase</fullName>
        <ecNumber evidence="2">4.1.99.22</ecNumber>
    </recommendedName>
</protein>
<comment type="cofactor">
    <cofactor evidence="1">
        <name>[4Fe-4S] cluster</name>
        <dbReference type="ChEBI" id="CHEBI:49883"/>
    </cofactor>
</comment>
<evidence type="ECO:0000256" key="10">
    <source>
        <dbReference type="ARBA" id="ARBA00023150"/>
    </source>
</evidence>
<dbReference type="RefSeq" id="WP_379982430.1">
    <property type="nucleotide sequence ID" value="NZ_JBHSFV010000018.1"/>
</dbReference>
<evidence type="ECO:0000256" key="6">
    <source>
        <dbReference type="ARBA" id="ARBA00022741"/>
    </source>
</evidence>
<comment type="caution">
    <text evidence="14">The sequence shown here is derived from an EMBL/GenBank/DDBJ whole genome shotgun (WGS) entry which is preliminary data.</text>
</comment>
<dbReference type="InterPro" id="IPR058240">
    <property type="entry name" value="rSAM_sf"/>
</dbReference>
<evidence type="ECO:0000256" key="3">
    <source>
        <dbReference type="ARBA" id="ARBA00022485"/>
    </source>
</evidence>
<dbReference type="InterPro" id="IPR000385">
    <property type="entry name" value="MoaA_NifB_PqqE_Fe-S-bd_CS"/>
</dbReference>
<evidence type="ECO:0000313" key="15">
    <source>
        <dbReference type="Proteomes" id="UP001596043"/>
    </source>
</evidence>
<dbReference type="InterPro" id="IPR040064">
    <property type="entry name" value="MoaA-like"/>
</dbReference>
<evidence type="ECO:0000259" key="13">
    <source>
        <dbReference type="PROSITE" id="PS51918"/>
    </source>
</evidence>
<dbReference type="SUPFAM" id="SSF102114">
    <property type="entry name" value="Radical SAM enzymes"/>
    <property type="match status" value="1"/>
</dbReference>
<keyword evidence="15" id="KW-1185">Reference proteome</keyword>
<dbReference type="SFLD" id="SFLDS00029">
    <property type="entry name" value="Radical_SAM"/>
    <property type="match status" value="1"/>
</dbReference>
<dbReference type="Proteomes" id="UP001596043">
    <property type="component" value="Unassembled WGS sequence"/>
</dbReference>
<dbReference type="SMART" id="SM00729">
    <property type="entry name" value="Elp3"/>
    <property type="match status" value="1"/>
</dbReference>
<evidence type="ECO:0000313" key="14">
    <source>
        <dbReference type="EMBL" id="MFC4636335.1"/>
    </source>
</evidence>
<keyword evidence="9" id="KW-0342">GTP-binding</keyword>
<dbReference type="CDD" id="cd01335">
    <property type="entry name" value="Radical_SAM"/>
    <property type="match status" value="1"/>
</dbReference>
<keyword evidence="10" id="KW-0501">Molybdenum cofactor biosynthesis</keyword>
<dbReference type="InterPro" id="IPR013785">
    <property type="entry name" value="Aldolase_TIM"/>
</dbReference>
<feature type="domain" description="Radical SAM core" evidence="13">
    <location>
        <begin position="11"/>
        <end position="222"/>
    </location>
</feature>
<dbReference type="PROSITE" id="PS01305">
    <property type="entry name" value="MOAA_NIFB_PQQE"/>
    <property type="match status" value="1"/>
</dbReference>
<dbReference type="PANTHER" id="PTHR22960">
    <property type="entry name" value="MOLYBDOPTERIN COFACTOR SYNTHESIS PROTEIN A"/>
    <property type="match status" value="1"/>
</dbReference>
<evidence type="ECO:0000256" key="8">
    <source>
        <dbReference type="ARBA" id="ARBA00023014"/>
    </source>
</evidence>
<keyword evidence="11 14" id="KW-0456">Lyase</keyword>
<dbReference type="InterPro" id="IPR007197">
    <property type="entry name" value="rSAM"/>
</dbReference>
<keyword evidence="4" id="KW-0949">S-adenosyl-L-methionine</keyword>
<proteinExistence type="predicted"/>
<dbReference type="SFLD" id="SFLDG01386">
    <property type="entry name" value="main_SPASM_domain-containing"/>
    <property type="match status" value="1"/>
</dbReference>
<dbReference type="Gene3D" id="3.20.20.70">
    <property type="entry name" value="Aldolase class I"/>
    <property type="match status" value="1"/>
</dbReference>
<evidence type="ECO:0000256" key="4">
    <source>
        <dbReference type="ARBA" id="ARBA00022691"/>
    </source>
</evidence>
<name>A0ABV9I4X8_9FLAO</name>
<dbReference type="InterPro" id="IPR013483">
    <property type="entry name" value="MoaA"/>
</dbReference>
<keyword evidence="6" id="KW-0547">Nucleotide-binding</keyword>
<evidence type="ECO:0000256" key="11">
    <source>
        <dbReference type="ARBA" id="ARBA00023239"/>
    </source>
</evidence>
<keyword evidence="8" id="KW-0411">Iron-sulfur</keyword>
<dbReference type="NCBIfam" id="TIGR02666">
    <property type="entry name" value="moaA"/>
    <property type="match status" value="1"/>
</dbReference>
<keyword evidence="7" id="KW-0408">Iron</keyword>
<sequence>MDTTTNILTDTHGRLHNYLRISLTERCNLRCSYCMPSEGVPLTPKAHLMNAEEVYEITKLFVDYGVTKVRLTGGEPLVRKDFPEILTKLASLPISISITSNGVSIDRHLDLLKAHGVKNINLSLDTLDPVKFKKITFRNYFDKVYANTFTLIDAGFNVKINVVLMKGINDDELLDFIQFTKDHPVSVRFIEFMPFDGNQWNREKTISYQEIMDTVESASAYRSGRFAKFPTGEVGPKIVRLQDAPNDTAKNYKIAGYQGEFAIISTVTNPFCDTCNRLRLTANGQLKNCLFSNTESDLLTVYRAGGDIKPIIQKAVLGKFAMRGGLNTPEQFNDPKAHTDNRSMIRIGG</sequence>
<dbReference type="EMBL" id="JBHSFV010000018">
    <property type="protein sequence ID" value="MFC4636335.1"/>
    <property type="molecule type" value="Genomic_DNA"/>
</dbReference>
<evidence type="ECO:0000256" key="9">
    <source>
        <dbReference type="ARBA" id="ARBA00023134"/>
    </source>
</evidence>
<dbReference type="Pfam" id="PF06463">
    <property type="entry name" value="Mob_synth_C"/>
    <property type="match status" value="1"/>
</dbReference>
<evidence type="ECO:0000256" key="1">
    <source>
        <dbReference type="ARBA" id="ARBA00001966"/>
    </source>
</evidence>
<dbReference type="PANTHER" id="PTHR22960:SF0">
    <property type="entry name" value="MOLYBDENUM COFACTOR BIOSYNTHESIS PROTEIN 1"/>
    <property type="match status" value="1"/>
</dbReference>
<evidence type="ECO:0000256" key="12">
    <source>
        <dbReference type="ARBA" id="ARBA00048697"/>
    </source>
</evidence>